<proteinExistence type="predicted"/>
<feature type="region of interest" description="Disordered" evidence="1">
    <location>
        <begin position="1"/>
        <end position="39"/>
    </location>
</feature>
<accession>A0A2P2P5K8</accession>
<dbReference type="AlphaFoldDB" id="A0A2P2P5K8"/>
<evidence type="ECO:0000313" key="2">
    <source>
        <dbReference type="EMBL" id="MBX50045.1"/>
    </source>
</evidence>
<organism evidence="2">
    <name type="scientific">Rhizophora mucronata</name>
    <name type="common">Asiatic mangrove</name>
    <dbReference type="NCBI Taxonomy" id="61149"/>
    <lineage>
        <taxon>Eukaryota</taxon>
        <taxon>Viridiplantae</taxon>
        <taxon>Streptophyta</taxon>
        <taxon>Embryophyta</taxon>
        <taxon>Tracheophyta</taxon>
        <taxon>Spermatophyta</taxon>
        <taxon>Magnoliopsida</taxon>
        <taxon>eudicotyledons</taxon>
        <taxon>Gunneridae</taxon>
        <taxon>Pentapetalae</taxon>
        <taxon>rosids</taxon>
        <taxon>fabids</taxon>
        <taxon>Malpighiales</taxon>
        <taxon>Rhizophoraceae</taxon>
        <taxon>Rhizophora</taxon>
    </lineage>
</organism>
<reference evidence="2" key="1">
    <citation type="submission" date="2018-02" db="EMBL/GenBank/DDBJ databases">
        <title>Rhizophora mucronata_Transcriptome.</title>
        <authorList>
            <person name="Meera S.P."/>
            <person name="Sreeshan A."/>
            <person name="Augustine A."/>
        </authorList>
    </citation>
    <scope>NUCLEOTIDE SEQUENCE</scope>
    <source>
        <tissue evidence="2">Leaf</tissue>
    </source>
</reference>
<protein>
    <submittedName>
        <fullName evidence="2">Uncharacterized protein</fullName>
    </submittedName>
</protein>
<feature type="compositionally biased region" description="Polar residues" evidence="1">
    <location>
        <begin position="1"/>
        <end position="25"/>
    </location>
</feature>
<evidence type="ECO:0000256" key="1">
    <source>
        <dbReference type="SAM" id="MobiDB-lite"/>
    </source>
</evidence>
<name>A0A2P2P5K8_RHIMU</name>
<dbReference type="EMBL" id="GGEC01069561">
    <property type="protein sequence ID" value="MBX50045.1"/>
    <property type="molecule type" value="Transcribed_RNA"/>
</dbReference>
<sequence length="39" mass="4224">MLPTNQSYSSGSNTYLPLNEPQQLTDTKDSHCGHSSNGL</sequence>